<proteinExistence type="predicted"/>
<dbReference type="EMBL" id="CAJNOM010001296">
    <property type="protein sequence ID" value="CAF1602015.1"/>
    <property type="molecule type" value="Genomic_DNA"/>
</dbReference>
<dbReference type="AlphaFoldDB" id="A0A815I9W9"/>
<dbReference type="OrthoDB" id="10039822at2759"/>
<dbReference type="Proteomes" id="UP000663832">
    <property type="component" value="Unassembled WGS sequence"/>
</dbReference>
<evidence type="ECO:0000313" key="4">
    <source>
        <dbReference type="Proteomes" id="UP000663832"/>
    </source>
</evidence>
<feature type="transmembrane region" description="Helical" evidence="1">
    <location>
        <begin position="56"/>
        <end position="82"/>
    </location>
</feature>
<accession>A0A815I9W9</accession>
<evidence type="ECO:0000256" key="1">
    <source>
        <dbReference type="SAM" id="Phobius"/>
    </source>
</evidence>
<dbReference type="EMBL" id="CAJNOI010000947">
    <property type="protein sequence ID" value="CAF1365598.1"/>
    <property type="molecule type" value="Genomic_DNA"/>
</dbReference>
<keyword evidence="1" id="KW-0812">Transmembrane</keyword>
<evidence type="ECO:0000313" key="2">
    <source>
        <dbReference type="EMBL" id="CAF1365598.1"/>
    </source>
</evidence>
<evidence type="ECO:0000313" key="5">
    <source>
        <dbReference type="Proteomes" id="UP000663877"/>
    </source>
</evidence>
<keyword evidence="1" id="KW-1133">Transmembrane helix</keyword>
<feature type="transmembrane region" description="Helical" evidence="1">
    <location>
        <begin position="94"/>
        <end position="116"/>
    </location>
</feature>
<name>A0A815I9W9_9BILA</name>
<organism evidence="2 5">
    <name type="scientific">Adineta steineri</name>
    <dbReference type="NCBI Taxonomy" id="433720"/>
    <lineage>
        <taxon>Eukaryota</taxon>
        <taxon>Metazoa</taxon>
        <taxon>Spiralia</taxon>
        <taxon>Gnathifera</taxon>
        <taxon>Rotifera</taxon>
        <taxon>Eurotatoria</taxon>
        <taxon>Bdelloidea</taxon>
        <taxon>Adinetida</taxon>
        <taxon>Adinetidae</taxon>
        <taxon>Adineta</taxon>
    </lineage>
</organism>
<dbReference type="Proteomes" id="UP000663877">
    <property type="component" value="Unassembled WGS sequence"/>
</dbReference>
<gene>
    <name evidence="2" type="ORF">BJG266_LOCUS35743</name>
    <name evidence="3" type="ORF">QVE165_LOCUS52778</name>
</gene>
<keyword evidence="1" id="KW-0472">Membrane</keyword>
<protein>
    <submittedName>
        <fullName evidence="2">Uncharacterized protein</fullName>
    </submittedName>
</protein>
<evidence type="ECO:0000313" key="3">
    <source>
        <dbReference type="EMBL" id="CAF1602015.1"/>
    </source>
</evidence>
<comment type="caution">
    <text evidence="2">The sequence shown here is derived from an EMBL/GenBank/DDBJ whole genome shotgun (WGS) entry which is preliminary data.</text>
</comment>
<keyword evidence="4" id="KW-1185">Reference proteome</keyword>
<sequence>MAVAPRSSRSVYISMLTNGCCHTGFDSTYPNKLHGIINDEEFQQSLDNVNKSIHSIILIIMCIILPFLCIFGGGGVLITGAVMSKDSNTNTSVLLLAIGGGILGFGLISLIIGHFITQAIRTRQMRQKVAAESAKYSNRLPIPCTWRLDVSTMIFRGAKGNTSSRRIYTLVITIGDCGADFGNGNFSKGSNQISLQPSSSQFTQQDPSPVYYDHKLTSKFCSQCGMPRQTQMAKFCVQCGQSFNR</sequence>
<reference evidence="2" key="1">
    <citation type="submission" date="2021-02" db="EMBL/GenBank/DDBJ databases">
        <authorList>
            <person name="Nowell W R."/>
        </authorList>
    </citation>
    <scope>NUCLEOTIDE SEQUENCE</scope>
</reference>